<protein>
    <submittedName>
        <fullName evidence="3">Uncharacterized protein</fullName>
    </submittedName>
</protein>
<evidence type="ECO:0000256" key="1">
    <source>
        <dbReference type="SAM" id="MobiDB-lite"/>
    </source>
</evidence>
<keyword evidence="2" id="KW-0732">Signal</keyword>
<reference evidence="4" key="1">
    <citation type="journal article" date="2008" name="Nat. Genet.">
        <title>The Pristionchus pacificus genome provides a unique perspective on nematode lifestyle and parasitism.</title>
        <authorList>
            <person name="Dieterich C."/>
            <person name="Clifton S.W."/>
            <person name="Schuster L.N."/>
            <person name="Chinwalla A."/>
            <person name="Delehaunty K."/>
            <person name="Dinkelacker I."/>
            <person name="Fulton L."/>
            <person name="Fulton R."/>
            <person name="Godfrey J."/>
            <person name="Minx P."/>
            <person name="Mitreva M."/>
            <person name="Roeseler W."/>
            <person name="Tian H."/>
            <person name="Witte H."/>
            <person name="Yang S.P."/>
            <person name="Wilson R.K."/>
            <person name="Sommer R.J."/>
        </authorList>
    </citation>
    <scope>NUCLEOTIDE SEQUENCE [LARGE SCALE GENOMIC DNA]</scope>
    <source>
        <strain evidence="4">PS312</strain>
    </source>
</reference>
<feature type="compositionally biased region" description="Basic residues" evidence="1">
    <location>
        <begin position="66"/>
        <end position="76"/>
    </location>
</feature>
<dbReference type="EnsemblMetazoa" id="PPA33604.1">
    <property type="protein sequence ID" value="PPA33604.1"/>
    <property type="gene ID" value="WBGene00271973"/>
</dbReference>
<name>A0A2A6B5S9_PRIPA</name>
<accession>A0A2A6B5S9</accession>
<feature type="signal peptide" evidence="2">
    <location>
        <begin position="1"/>
        <end position="21"/>
    </location>
</feature>
<dbReference type="Proteomes" id="UP000005239">
    <property type="component" value="Unassembled WGS sequence"/>
</dbReference>
<feature type="chain" id="PRO_5043713878" evidence="2">
    <location>
        <begin position="22"/>
        <end position="86"/>
    </location>
</feature>
<gene>
    <name evidence="3" type="primary">WBGene00271973</name>
</gene>
<evidence type="ECO:0000313" key="3">
    <source>
        <dbReference type="EnsemblMetazoa" id="PPA33604.1"/>
    </source>
</evidence>
<keyword evidence="4" id="KW-1185">Reference proteome</keyword>
<accession>A0A8R1YMX0</accession>
<feature type="region of interest" description="Disordered" evidence="1">
    <location>
        <begin position="57"/>
        <end position="86"/>
    </location>
</feature>
<sequence length="86" mass="8938">MMMKGLIALLLLMFVFTSSRADGNLRNAVASTDAHDMNNAAMVASFVGDDGVMRAERAAPTGGIPRGKRAGPRGKRAAPTGPRPIG</sequence>
<dbReference type="AlphaFoldDB" id="A0A2A6B5S9"/>
<reference evidence="3" key="2">
    <citation type="submission" date="2022-06" db="UniProtKB">
        <authorList>
            <consortium name="EnsemblMetazoa"/>
        </authorList>
    </citation>
    <scope>IDENTIFICATION</scope>
    <source>
        <strain evidence="3">PS312</strain>
    </source>
</reference>
<organism evidence="3 4">
    <name type="scientific">Pristionchus pacificus</name>
    <name type="common">Parasitic nematode worm</name>
    <dbReference type="NCBI Taxonomy" id="54126"/>
    <lineage>
        <taxon>Eukaryota</taxon>
        <taxon>Metazoa</taxon>
        <taxon>Ecdysozoa</taxon>
        <taxon>Nematoda</taxon>
        <taxon>Chromadorea</taxon>
        <taxon>Rhabditida</taxon>
        <taxon>Rhabditina</taxon>
        <taxon>Diplogasteromorpha</taxon>
        <taxon>Diplogasteroidea</taxon>
        <taxon>Neodiplogasteridae</taxon>
        <taxon>Pristionchus</taxon>
    </lineage>
</organism>
<proteinExistence type="predicted"/>
<evidence type="ECO:0000256" key="2">
    <source>
        <dbReference type="SAM" id="SignalP"/>
    </source>
</evidence>
<evidence type="ECO:0000313" key="4">
    <source>
        <dbReference type="Proteomes" id="UP000005239"/>
    </source>
</evidence>